<dbReference type="PANTHER" id="PTHR35923">
    <property type="entry name" value="MAJOR EXTRACELLULAR ENDOGLUCANASE"/>
    <property type="match status" value="1"/>
</dbReference>
<dbReference type="Pfam" id="PF00553">
    <property type="entry name" value="CBM_2"/>
    <property type="match status" value="2"/>
</dbReference>
<dbReference type="SUPFAM" id="SSF51445">
    <property type="entry name" value="(Trans)glycosidases"/>
    <property type="match status" value="1"/>
</dbReference>
<evidence type="ECO:0000256" key="5">
    <source>
        <dbReference type="ARBA" id="ARBA00022801"/>
    </source>
</evidence>
<dbReference type="PANTHER" id="PTHR35923:SF2">
    <property type="entry name" value="ENDOGLUCANASE"/>
    <property type="match status" value="1"/>
</dbReference>
<evidence type="ECO:0000256" key="8">
    <source>
        <dbReference type="ARBA" id="ARBA00023277"/>
    </source>
</evidence>
<dbReference type="Pfam" id="PF03160">
    <property type="entry name" value="Calx-beta"/>
    <property type="match status" value="3"/>
</dbReference>
<dbReference type="PROSITE" id="PS51173">
    <property type="entry name" value="CBM2"/>
    <property type="match status" value="2"/>
</dbReference>
<keyword evidence="6" id="KW-0106">Calcium</keyword>
<dbReference type="InterPro" id="IPR038081">
    <property type="entry name" value="CalX-like_sf"/>
</dbReference>
<keyword evidence="3" id="KW-0732">Signal</keyword>
<dbReference type="eggNOG" id="COG2730">
    <property type="taxonomic scope" value="Bacteria"/>
</dbReference>
<evidence type="ECO:0000256" key="9">
    <source>
        <dbReference type="ARBA" id="ARBA00023295"/>
    </source>
</evidence>
<evidence type="ECO:0000256" key="4">
    <source>
        <dbReference type="ARBA" id="ARBA00022737"/>
    </source>
</evidence>
<feature type="domain" description="CBM2" evidence="12">
    <location>
        <begin position="1"/>
        <end position="104"/>
    </location>
</feature>
<dbReference type="GO" id="GO:0016020">
    <property type="term" value="C:membrane"/>
    <property type="evidence" value="ECO:0007669"/>
    <property type="project" value="InterPro"/>
</dbReference>
<organism evidence="13 14">
    <name type="scientific">Roseomonas gilardii</name>
    <dbReference type="NCBI Taxonomy" id="257708"/>
    <lineage>
        <taxon>Bacteria</taxon>
        <taxon>Pseudomonadati</taxon>
        <taxon>Pseudomonadota</taxon>
        <taxon>Alphaproteobacteria</taxon>
        <taxon>Acetobacterales</taxon>
        <taxon>Roseomonadaceae</taxon>
        <taxon>Roseomonas</taxon>
    </lineage>
</organism>
<evidence type="ECO:0000256" key="6">
    <source>
        <dbReference type="ARBA" id="ARBA00022837"/>
    </source>
</evidence>
<gene>
    <name evidence="13" type="ORF">RGI145_02340</name>
</gene>
<dbReference type="GO" id="GO:0007154">
    <property type="term" value="P:cell communication"/>
    <property type="evidence" value="ECO:0007669"/>
    <property type="project" value="InterPro"/>
</dbReference>
<dbReference type="InterPro" id="IPR001547">
    <property type="entry name" value="Glyco_hydro_5"/>
</dbReference>
<dbReference type="EC" id="3.2.1.4" evidence="2"/>
<dbReference type="InterPro" id="IPR018087">
    <property type="entry name" value="Glyco_hydro_5_CS"/>
</dbReference>
<dbReference type="InterPro" id="IPR008965">
    <property type="entry name" value="CBM2/CBM3_carb-bd_dom_sf"/>
</dbReference>
<evidence type="ECO:0000256" key="3">
    <source>
        <dbReference type="ARBA" id="ARBA00022729"/>
    </source>
</evidence>
<dbReference type="Pfam" id="PF00150">
    <property type="entry name" value="Cellulase"/>
    <property type="match status" value="1"/>
</dbReference>
<name>A0A1L7ABJ7_9PROT</name>
<dbReference type="STRING" id="257708.RGI145_02340"/>
<evidence type="ECO:0000256" key="2">
    <source>
        <dbReference type="ARBA" id="ARBA00012601"/>
    </source>
</evidence>
<dbReference type="AlphaFoldDB" id="A0A1L7ABJ7"/>
<dbReference type="RefSeq" id="WP_075797078.1">
    <property type="nucleotide sequence ID" value="NZ_CP015583.1"/>
</dbReference>
<keyword evidence="5" id="KW-0378">Hydrolase</keyword>
<dbReference type="InterPro" id="IPR017853">
    <property type="entry name" value="GH"/>
</dbReference>
<feature type="compositionally biased region" description="Gly residues" evidence="11">
    <location>
        <begin position="831"/>
        <end position="842"/>
    </location>
</feature>
<accession>A0A1L7ABJ7</accession>
<dbReference type="Proteomes" id="UP000185494">
    <property type="component" value="Chromosome 1"/>
</dbReference>
<sequence>MVSSLTYNVASDWGAGFVANMALQAGDSALNGWLVEFDAAFTITNLWGGEIVSHVGTHYVVRNLSWNATVPANGQASFGFQATSGSAGSQASNLTLNGTTSEPAVPPAISVADVSVTEGDSGTRLLTFTVALSKPAASAVSLHYATADGTATAGSDYAAASGTLTFAAGETSRTISIAIPGDTAVEANESFLLNLSDASGATIARASATGTILNDDTAPLPTLSVADASVTEGNSGTKALSFTVSLSAAGSTPVTVHYATADGTATSGSDYTAASGTLTFAAGETSKTVSIAILGDTAVEANEAFTLTLSQPGGATIAHGTATGTILNDDTAALPGLSVSDTSVTEGNPGTSGTGSGTAATGWFSTRGNQIVDAEGDIVKIAGVNWFGLESSNEAPHGLWARGYKEMMDQMVDLGFNTIRLPFSTDLLHGGTPSGIDFSKNPDLQGLTGLQIMDRIVDYAGQIGLRIILDHHRSDAGAGTSGNGLWYDATHPESQWISDWQMLAARYADDPTVIGADLHNEPYNGTWGTGSATDWAAAAERAGNAIGSVNPNWLIFVEGIGTYDGQNYWWGGNLMGVRDRPVTLDVANKLVYSAHDYPNSIYAQPWFQSANFGDTLTQKFDQMWGYIYKEGIAPVYLGEFGTKMTDAKDLVWLDKITAYLSGDLDASGTHDIAAGQQGISWTWWSWNPNSGDTGGILQDDWTSVNTAKVAELQPIQFSLDGSTATPGTTGDAHVALFTVTLSAASASEVTVDFSTTPGTATAEDFTSLSGKLTFAPGETSKTVAIAIKADSTAEADETFSLILSSPSGATILDGTGTATILNDDGTPSTGGSTGGSTGTGSTGTGLDASFAVTNAWNSGFQGAVTVHNEGTTTVSGWEFELRISSEITQIWNAEIVSRTSTGYIIHNAAWNGGIAGDGEVSFGFLANGQVNPAQVDFVF</sequence>
<keyword evidence="9" id="KW-0326">Glycosidase</keyword>
<dbReference type="InterPro" id="IPR012291">
    <property type="entry name" value="CBM2_carb-bd_dom_sf"/>
</dbReference>
<dbReference type="KEGG" id="rgi:RGI145_02340"/>
<dbReference type="Gene3D" id="2.60.40.290">
    <property type="match status" value="2"/>
</dbReference>
<dbReference type="InterPro" id="IPR001919">
    <property type="entry name" value="CBD2"/>
</dbReference>
<proteinExistence type="predicted"/>
<keyword evidence="4" id="KW-0677">Repeat</keyword>
<dbReference type="SUPFAM" id="SSF49384">
    <property type="entry name" value="Carbohydrate-binding domain"/>
    <property type="match status" value="2"/>
</dbReference>
<dbReference type="EMBL" id="CP015583">
    <property type="protein sequence ID" value="APT56123.1"/>
    <property type="molecule type" value="Genomic_DNA"/>
</dbReference>
<evidence type="ECO:0000256" key="1">
    <source>
        <dbReference type="ARBA" id="ARBA00000966"/>
    </source>
</evidence>
<evidence type="ECO:0000256" key="7">
    <source>
        <dbReference type="ARBA" id="ARBA00023001"/>
    </source>
</evidence>
<evidence type="ECO:0000259" key="12">
    <source>
        <dbReference type="PROSITE" id="PS51173"/>
    </source>
</evidence>
<reference evidence="13 14" key="1">
    <citation type="submission" date="2016-05" db="EMBL/GenBank/DDBJ databases">
        <title>Complete Genome and Methylome Analysis of Psychrotrophic Bacterial Isolates from Antarctic Lake Untersee.</title>
        <authorList>
            <person name="Fomenkov A."/>
            <person name="Akimov V.N."/>
            <person name="Vasilyeva L.V."/>
            <person name="Andersen D."/>
            <person name="Vincze T."/>
            <person name="Roberts R.J."/>
        </authorList>
    </citation>
    <scope>NUCLEOTIDE SEQUENCE [LARGE SCALE GENOMIC DNA]</scope>
    <source>
        <strain evidence="13 14">U14-5</strain>
    </source>
</reference>
<evidence type="ECO:0000256" key="10">
    <source>
        <dbReference type="ARBA" id="ARBA00023326"/>
    </source>
</evidence>
<keyword evidence="8" id="KW-0119">Carbohydrate metabolism</keyword>
<dbReference type="eggNOG" id="COG5297">
    <property type="taxonomic scope" value="Bacteria"/>
</dbReference>
<evidence type="ECO:0000256" key="11">
    <source>
        <dbReference type="SAM" id="MobiDB-lite"/>
    </source>
</evidence>
<dbReference type="PROSITE" id="PS00659">
    <property type="entry name" value="GLYCOSYL_HYDROL_F5"/>
    <property type="match status" value="1"/>
</dbReference>
<evidence type="ECO:0000313" key="14">
    <source>
        <dbReference type="Proteomes" id="UP000185494"/>
    </source>
</evidence>
<dbReference type="SUPFAM" id="SSF141072">
    <property type="entry name" value="CalX-like"/>
    <property type="match status" value="3"/>
</dbReference>
<dbReference type="InterPro" id="IPR003644">
    <property type="entry name" value="Calx_beta"/>
</dbReference>
<dbReference type="GO" id="GO:0008810">
    <property type="term" value="F:cellulase activity"/>
    <property type="evidence" value="ECO:0007669"/>
    <property type="project" value="UniProtKB-EC"/>
</dbReference>
<feature type="region of interest" description="Disordered" evidence="11">
    <location>
        <begin position="819"/>
        <end position="842"/>
    </location>
</feature>
<dbReference type="GO" id="GO:0030247">
    <property type="term" value="F:polysaccharide binding"/>
    <property type="evidence" value="ECO:0007669"/>
    <property type="project" value="UniProtKB-UniRule"/>
</dbReference>
<evidence type="ECO:0000313" key="13">
    <source>
        <dbReference type="EMBL" id="APT56123.1"/>
    </source>
</evidence>
<dbReference type="Gene3D" id="3.20.20.80">
    <property type="entry name" value="Glycosidases"/>
    <property type="match status" value="1"/>
</dbReference>
<dbReference type="SMART" id="SM00637">
    <property type="entry name" value="CBD_II"/>
    <property type="match status" value="2"/>
</dbReference>
<keyword evidence="10" id="KW-0624">Polysaccharide degradation</keyword>
<keyword evidence="7" id="KW-0136">Cellulose degradation</keyword>
<dbReference type="Gene3D" id="2.60.40.2030">
    <property type="match status" value="3"/>
</dbReference>
<dbReference type="SMART" id="SM00237">
    <property type="entry name" value="Calx_beta"/>
    <property type="match status" value="3"/>
</dbReference>
<feature type="domain" description="CBM2" evidence="12">
    <location>
        <begin position="839"/>
        <end position="939"/>
    </location>
</feature>
<dbReference type="GO" id="GO:0030245">
    <property type="term" value="P:cellulose catabolic process"/>
    <property type="evidence" value="ECO:0007669"/>
    <property type="project" value="UniProtKB-KW"/>
</dbReference>
<protein>
    <recommendedName>
        <fullName evidence="2">cellulase</fullName>
        <ecNumber evidence="2">3.2.1.4</ecNumber>
    </recommendedName>
</protein>
<comment type="catalytic activity">
    <reaction evidence="1">
        <text>Endohydrolysis of (1-&gt;4)-beta-D-glucosidic linkages in cellulose, lichenin and cereal beta-D-glucans.</text>
        <dbReference type="EC" id="3.2.1.4"/>
    </reaction>
</comment>